<organism evidence="1 2">
    <name type="scientific">Xanthomonas citri pv. citri</name>
    <dbReference type="NCBI Taxonomy" id="611301"/>
    <lineage>
        <taxon>Bacteria</taxon>
        <taxon>Pseudomonadati</taxon>
        <taxon>Pseudomonadota</taxon>
        <taxon>Gammaproteobacteria</taxon>
        <taxon>Lysobacterales</taxon>
        <taxon>Lysobacteraceae</taxon>
        <taxon>Xanthomonas</taxon>
    </lineage>
</organism>
<evidence type="ECO:0000313" key="2">
    <source>
        <dbReference type="Proteomes" id="UP000052230"/>
    </source>
</evidence>
<dbReference type="Proteomes" id="UP000052230">
    <property type="component" value="Unassembled WGS sequence"/>
</dbReference>
<keyword evidence="2" id="KW-1185">Reference proteome</keyword>
<reference evidence="1 2" key="1">
    <citation type="submission" date="2014-09" db="EMBL/GenBank/DDBJ databases">
        <authorList>
            <person name="Regsiter A."/>
        </authorList>
    </citation>
    <scope>NUCLEOTIDE SEQUENCE [LARGE SCALE GENOMIC DNA]</scope>
</reference>
<proteinExistence type="predicted"/>
<dbReference type="AlphaFoldDB" id="A0A0U4YS22"/>
<accession>A0A0U4YS22</accession>
<name>A0A0U4YS22_XANCI</name>
<gene>
    <name evidence="1" type="ORF">XAC3562_90087</name>
</gene>
<dbReference type="EMBL" id="CCXZ01000188">
    <property type="protein sequence ID" value="CEG18956.1"/>
    <property type="molecule type" value="Genomic_DNA"/>
</dbReference>
<comment type="caution">
    <text evidence="1">The sequence shown here is derived from an EMBL/GenBank/DDBJ whole genome shotgun (WGS) entry which is preliminary data.</text>
</comment>
<evidence type="ECO:0000313" key="1">
    <source>
        <dbReference type="EMBL" id="CEG18956.1"/>
    </source>
</evidence>
<sequence length="126" mass="13586">MTSLQSPHARRQGKRAISADIFVSACRRLARSCATSCPGLSTHLGCTYLRTPAVAFALFGNHTAPEQNRVNGMRILVAFPRRFGMVGPYCSPGISVFVGHLAQPPRCHIHTDARMHQCVPGDSVAG</sequence>
<protein>
    <submittedName>
        <fullName evidence="1">Uncharacterized protein</fullName>
    </submittedName>
</protein>